<dbReference type="InterPro" id="IPR050570">
    <property type="entry name" value="Cell_wall_metabolism_enzyme"/>
</dbReference>
<dbReference type="SUPFAM" id="SSF51261">
    <property type="entry name" value="Duplicated hybrid motif"/>
    <property type="match status" value="1"/>
</dbReference>
<evidence type="ECO:0000313" key="1">
    <source>
        <dbReference type="EMBL" id="HHJ52854.1"/>
    </source>
</evidence>
<gene>
    <name evidence="1" type="ORF">ENJ89_06640</name>
</gene>
<dbReference type="AlphaFoldDB" id="A0A7V5UF35"/>
<name>A0A7V5UF35_CALAY</name>
<dbReference type="PANTHER" id="PTHR21666">
    <property type="entry name" value="PEPTIDASE-RELATED"/>
    <property type="match status" value="1"/>
</dbReference>
<feature type="non-terminal residue" evidence="1">
    <location>
        <position position="476"/>
    </location>
</feature>
<reference evidence="1" key="1">
    <citation type="journal article" date="2020" name="mSystems">
        <title>Genome- and Community-Level Interaction Insights into Carbon Utilization and Element Cycling Functions of Hydrothermarchaeota in Hydrothermal Sediment.</title>
        <authorList>
            <person name="Zhou Z."/>
            <person name="Liu Y."/>
            <person name="Xu W."/>
            <person name="Pan J."/>
            <person name="Luo Z.H."/>
            <person name="Li M."/>
        </authorList>
    </citation>
    <scope>NUCLEOTIDE SEQUENCE [LARGE SCALE GENOMIC DNA]</scope>
    <source>
        <strain evidence="1">HyVt-527</strain>
    </source>
</reference>
<organism evidence="1">
    <name type="scientific">Caldithrix abyssi</name>
    <dbReference type="NCBI Taxonomy" id="187145"/>
    <lineage>
        <taxon>Bacteria</taxon>
        <taxon>Pseudomonadati</taxon>
        <taxon>Calditrichota</taxon>
        <taxon>Calditrichia</taxon>
        <taxon>Calditrichales</taxon>
        <taxon>Calditrichaceae</taxon>
        <taxon>Caldithrix</taxon>
    </lineage>
</organism>
<dbReference type="PANTHER" id="PTHR21666:SF289">
    <property type="entry name" value="L-ALA--D-GLU ENDOPEPTIDASE"/>
    <property type="match status" value="1"/>
</dbReference>
<dbReference type="Proteomes" id="UP000886124">
    <property type="component" value="Unassembled WGS sequence"/>
</dbReference>
<dbReference type="GO" id="GO:0004222">
    <property type="term" value="F:metalloendopeptidase activity"/>
    <property type="evidence" value="ECO:0007669"/>
    <property type="project" value="TreeGrafter"/>
</dbReference>
<dbReference type="Gene3D" id="2.70.70.10">
    <property type="entry name" value="Glucose Permease (Domain IIA)"/>
    <property type="match status" value="1"/>
</dbReference>
<dbReference type="EMBL" id="DROD01000447">
    <property type="protein sequence ID" value="HHJ52854.1"/>
    <property type="molecule type" value="Genomic_DNA"/>
</dbReference>
<dbReference type="InterPro" id="IPR011055">
    <property type="entry name" value="Dup_hybrid_motif"/>
</dbReference>
<protein>
    <submittedName>
        <fullName evidence="1">M23 family metallopeptidase</fullName>
    </submittedName>
</protein>
<comment type="caution">
    <text evidence="1">The sequence shown here is derived from an EMBL/GenBank/DDBJ whole genome shotgun (WGS) entry which is preliminary data.</text>
</comment>
<accession>A0A7V5UF35</accession>
<sequence>MNRFFLLLLFLPIVAFSQRYLWPTNASPYMTSSFCEYRPGHYHSAIDIKTWNREGYPIYAVDEGRIYQIRVSPFGYGKALYLKLKDGRLAVYGHLQKFTPEIERVIRKLQIKNRRYTVTWRPESWPVKRGQVLGYTGQTGIGVPHLHFEIRSDERHPLNPLRFYPQVKDRLPPRLQSLLVIPQNASSRVDGSFLPRVYALQKNRSGEYVLKQPIKASGIIGFALRGYDQANGVYNKFSFYSLELIVNRTPLFRMRYDTLDFSLTAQVDVEIYYPFKADSNRVFHKLYIEPFNRLPFYQRKLGLGLISVNRDTLPFKIIASDFFGNRSVVKGKIIPAPSLPFGLPLTARQPDVAFLGLTLPRPLSLLRFYYETGKRKWRAAETFEILRRTYLSDRQQMLVRLPLPTSFNSCVKVRFAQAHFATDERIIPLDNSRKDLTETGLHFLNDRLVFTFRPPFVLPEMRLVLQTDEAETPLPL</sequence>
<dbReference type="CDD" id="cd12797">
    <property type="entry name" value="M23_peptidase"/>
    <property type="match status" value="1"/>
</dbReference>
<proteinExistence type="predicted"/>